<keyword evidence="2" id="KW-0863">Zinc-finger</keyword>
<dbReference type="EMBL" id="KK852482">
    <property type="protein sequence ID" value="KDR22917.1"/>
    <property type="molecule type" value="Genomic_DNA"/>
</dbReference>
<dbReference type="GO" id="GO:0043066">
    <property type="term" value="P:negative regulation of apoptotic process"/>
    <property type="evidence" value="ECO:0007669"/>
    <property type="project" value="TreeGrafter"/>
</dbReference>
<dbReference type="OrthoDB" id="24526at2759"/>
<dbReference type="InterPro" id="IPR036443">
    <property type="entry name" value="Znf_RanBP2_sf"/>
</dbReference>
<feature type="region of interest" description="Disordered" evidence="4">
    <location>
        <begin position="32"/>
        <end position="71"/>
    </location>
</feature>
<dbReference type="Proteomes" id="UP000027135">
    <property type="component" value="Unassembled WGS sequence"/>
</dbReference>
<dbReference type="InterPro" id="IPR013083">
    <property type="entry name" value="Znf_RING/FYVE/PHD"/>
</dbReference>
<dbReference type="Gene3D" id="2.30.30.380">
    <property type="entry name" value="Zn-finger domain of Sec23/24"/>
    <property type="match status" value="1"/>
</dbReference>
<name>A0A067RGK7_ZOONE</name>
<dbReference type="GO" id="GO:0016567">
    <property type="term" value="P:protein ubiquitination"/>
    <property type="evidence" value="ECO:0007669"/>
    <property type="project" value="TreeGrafter"/>
</dbReference>
<protein>
    <submittedName>
        <fullName evidence="5">E3 ubiquitin-protein ligase Mdm2</fullName>
    </submittedName>
</protein>
<accession>A0A067RGK7</accession>
<dbReference type="GO" id="GO:0061630">
    <property type="term" value="F:ubiquitin protein ligase activity"/>
    <property type="evidence" value="ECO:0007669"/>
    <property type="project" value="TreeGrafter"/>
</dbReference>
<feature type="compositionally biased region" description="Basic and acidic residues" evidence="4">
    <location>
        <begin position="54"/>
        <end position="69"/>
    </location>
</feature>
<dbReference type="STRING" id="136037.A0A067RGK7"/>
<evidence type="ECO:0000313" key="5">
    <source>
        <dbReference type="EMBL" id="KDR22917.1"/>
    </source>
</evidence>
<dbReference type="InParanoid" id="A0A067RGK7"/>
<dbReference type="PANTHER" id="PTHR46858">
    <property type="entry name" value="OS05G0521000 PROTEIN"/>
    <property type="match status" value="1"/>
</dbReference>
<reference evidence="5 6" key="1">
    <citation type="journal article" date="2014" name="Nat. Commun.">
        <title>Molecular traces of alternative social organization in a termite genome.</title>
        <authorList>
            <person name="Terrapon N."/>
            <person name="Li C."/>
            <person name="Robertson H.M."/>
            <person name="Ji L."/>
            <person name="Meng X."/>
            <person name="Booth W."/>
            <person name="Chen Z."/>
            <person name="Childers C.P."/>
            <person name="Glastad K.M."/>
            <person name="Gokhale K."/>
            <person name="Gowin J."/>
            <person name="Gronenberg W."/>
            <person name="Hermansen R.A."/>
            <person name="Hu H."/>
            <person name="Hunt B.G."/>
            <person name="Huylmans A.K."/>
            <person name="Khalil S.M."/>
            <person name="Mitchell R.D."/>
            <person name="Munoz-Torres M.C."/>
            <person name="Mustard J.A."/>
            <person name="Pan H."/>
            <person name="Reese J.T."/>
            <person name="Scharf M.E."/>
            <person name="Sun F."/>
            <person name="Vogel H."/>
            <person name="Xiao J."/>
            <person name="Yang W."/>
            <person name="Yang Z."/>
            <person name="Yang Z."/>
            <person name="Zhou J."/>
            <person name="Zhu J."/>
            <person name="Brent C.S."/>
            <person name="Elsik C.G."/>
            <person name="Goodisman M.A."/>
            <person name="Liberles D.A."/>
            <person name="Roe R.M."/>
            <person name="Vargo E.L."/>
            <person name="Vilcinskas A."/>
            <person name="Wang J."/>
            <person name="Bornberg-Bauer E."/>
            <person name="Korb J."/>
            <person name="Zhang G."/>
            <person name="Liebig J."/>
        </authorList>
    </citation>
    <scope>NUCLEOTIDE SEQUENCE [LARGE SCALE GENOMIC DNA]</scope>
    <source>
        <tissue evidence="5">Whole organism</tissue>
    </source>
</reference>
<dbReference type="Pfam" id="PF13920">
    <property type="entry name" value="zf-C3HC4_3"/>
    <property type="match status" value="1"/>
</dbReference>
<keyword evidence="1" id="KW-0479">Metal-binding</keyword>
<dbReference type="SUPFAM" id="SSF90209">
    <property type="entry name" value="Ran binding protein zinc finger-like"/>
    <property type="match status" value="1"/>
</dbReference>
<feature type="compositionally biased region" description="Acidic residues" evidence="4">
    <location>
        <begin position="32"/>
        <end position="43"/>
    </location>
</feature>
<dbReference type="Gene3D" id="3.30.40.10">
    <property type="entry name" value="Zinc/RING finger domain, C3HC4 (zinc finger)"/>
    <property type="match status" value="1"/>
</dbReference>
<evidence type="ECO:0000256" key="1">
    <source>
        <dbReference type="ARBA" id="ARBA00022723"/>
    </source>
</evidence>
<dbReference type="CDD" id="cd16646">
    <property type="entry name" value="mRING-HC-C2H2C4_MDM2-like"/>
    <property type="match status" value="1"/>
</dbReference>
<dbReference type="OMA" id="YRYCEKC"/>
<dbReference type="AlphaFoldDB" id="A0A067RGK7"/>
<gene>
    <name evidence="5" type="ORF">L798_14774</name>
</gene>
<evidence type="ECO:0000256" key="2">
    <source>
        <dbReference type="ARBA" id="ARBA00022771"/>
    </source>
</evidence>
<keyword evidence="6" id="KW-1185">Reference proteome</keyword>
<dbReference type="GO" id="GO:0010468">
    <property type="term" value="P:regulation of gene expression"/>
    <property type="evidence" value="ECO:0007669"/>
    <property type="project" value="TreeGrafter"/>
</dbReference>
<dbReference type="GO" id="GO:0008270">
    <property type="term" value="F:zinc ion binding"/>
    <property type="evidence" value="ECO:0007669"/>
    <property type="project" value="UniProtKB-KW"/>
</dbReference>
<dbReference type="eggNOG" id="ENOG502QQNV">
    <property type="taxonomic scope" value="Eukaryota"/>
</dbReference>
<sequence length="342" mass="37891">MSLKRSGAAAFDGQSVTGAKVPRFNFHIVLEEESEQPTDEDEESVHSIQAKATDYAKDTSDTSSHRDWTDEVTMDVEYEVKSLSEQENPLGDGSLSSDTDDVMCAAGMMVLCNDELSLCADSSEISDCQLTIDPEVPRGDYWACVQCKNRNNNPLFRYCEKCYKRQICMQCKISKKFPCFLFCEVCFKVRKNFFPPRPRRKKRKRKCSYSRNKLSSVRKSSTAPAVGLSDIPDEIVVRSGAVDIAGPSNVRVDSGLGSSLESSYQTESKCESDSQGLSGISSNGNSDLCMTCTTNPKNGIFVHGKIGHICCCYKCALKVWTQARRCPLCNCKVNNVLKAIVV</sequence>
<evidence type="ECO:0000256" key="4">
    <source>
        <dbReference type="SAM" id="MobiDB-lite"/>
    </source>
</evidence>
<evidence type="ECO:0000256" key="3">
    <source>
        <dbReference type="ARBA" id="ARBA00022833"/>
    </source>
</evidence>
<keyword evidence="3" id="KW-0862">Zinc</keyword>
<evidence type="ECO:0000313" key="6">
    <source>
        <dbReference type="Proteomes" id="UP000027135"/>
    </source>
</evidence>
<dbReference type="PANTHER" id="PTHR46858:SF5">
    <property type="entry name" value="E3 UBIQUITIN-PROTEIN LIGASE APD1-RELATED"/>
    <property type="match status" value="1"/>
</dbReference>
<proteinExistence type="predicted"/>
<organism evidence="5 6">
    <name type="scientific">Zootermopsis nevadensis</name>
    <name type="common">Dampwood termite</name>
    <dbReference type="NCBI Taxonomy" id="136037"/>
    <lineage>
        <taxon>Eukaryota</taxon>
        <taxon>Metazoa</taxon>
        <taxon>Ecdysozoa</taxon>
        <taxon>Arthropoda</taxon>
        <taxon>Hexapoda</taxon>
        <taxon>Insecta</taxon>
        <taxon>Pterygota</taxon>
        <taxon>Neoptera</taxon>
        <taxon>Polyneoptera</taxon>
        <taxon>Dictyoptera</taxon>
        <taxon>Blattodea</taxon>
        <taxon>Blattoidea</taxon>
        <taxon>Termitoidae</taxon>
        <taxon>Termopsidae</taxon>
        <taxon>Zootermopsis</taxon>
    </lineage>
</organism>